<dbReference type="PANTHER" id="PTHR15237">
    <property type="entry name" value="DNA REPAIR PROTEIN RAD9"/>
    <property type="match status" value="1"/>
</dbReference>
<dbReference type="VEuPathDB" id="FungiDB:DNF11_1076"/>
<dbReference type="GO" id="GO:0030896">
    <property type="term" value="C:checkpoint clamp complex"/>
    <property type="evidence" value="ECO:0007669"/>
    <property type="project" value="InterPro"/>
</dbReference>
<gene>
    <name evidence="2" type="primary">RAD9A</name>
    <name evidence="2" type="ORF">DNF11_1076</name>
</gene>
<organism evidence="2 3">
    <name type="scientific">Malassezia restricta (strain ATCC 96810 / NBRC 103918 / CBS 7877)</name>
    <name type="common">Seborrheic dermatitis infection agent</name>
    <dbReference type="NCBI Taxonomy" id="425264"/>
    <lineage>
        <taxon>Eukaryota</taxon>
        <taxon>Fungi</taxon>
        <taxon>Dikarya</taxon>
        <taxon>Basidiomycota</taxon>
        <taxon>Ustilaginomycotina</taxon>
        <taxon>Malasseziomycetes</taxon>
        <taxon>Malasseziales</taxon>
        <taxon>Malasseziaceae</taxon>
        <taxon>Malassezia</taxon>
    </lineage>
</organism>
<evidence type="ECO:0000313" key="2">
    <source>
        <dbReference type="EMBL" id="AYO42026.1"/>
    </source>
</evidence>
<dbReference type="SUPFAM" id="SSF55979">
    <property type="entry name" value="DNA clamp"/>
    <property type="match status" value="1"/>
</dbReference>
<dbReference type="Proteomes" id="UP000269793">
    <property type="component" value="Chromosome II"/>
</dbReference>
<dbReference type="GO" id="GO:0008311">
    <property type="term" value="F:double-stranded DNA 3'-5' DNA exonuclease activity"/>
    <property type="evidence" value="ECO:0007669"/>
    <property type="project" value="UniProtKB-EC"/>
</dbReference>
<reference evidence="2 3" key="1">
    <citation type="submission" date="2018-10" db="EMBL/GenBank/DDBJ databases">
        <title>Complete genome sequence of Malassezia restricta CBS 7877.</title>
        <authorList>
            <person name="Morand S.C."/>
            <person name="Bertignac M."/>
            <person name="Iltis A."/>
            <person name="Kolder I."/>
            <person name="Pirovano W."/>
            <person name="Jourdain R."/>
            <person name="Clavaud C."/>
        </authorList>
    </citation>
    <scope>NUCLEOTIDE SEQUENCE [LARGE SCALE GENOMIC DNA]</scope>
    <source>
        <strain evidence="2 3">CBS 7877</strain>
    </source>
</reference>
<dbReference type="AlphaFoldDB" id="A0A3G2S2N2"/>
<protein>
    <submittedName>
        <fullName evidence="2">Cell cycle checkpoint control protein RAD9A</fullName>
        <ecNumber evidence="2">3.1.11.2</ecNumber>
    </submittedName>
</protein>
<feature type="region of interest" description="Disordered" evidence="1">
    <location>
        <begin position="273"/>
        <end position="366"/>
    </location>
</feature>
<proteinExistence type="predicted"/>
<dbReference type="InterPro" id="IPR046938">
    <property type="entry name" value="DNA_clamp_sf"/>
</dbReference>
<dbReference type="InterPro" id="IPR007268">
    <property type="entry name" value="Rad9/Ddc1"/>
</dbReference>
<keyword evidence="2" id="KW-0378">Hydrolase</keyword>
<dbReference type="STRING" id="425264.A0A3G2S2N2"/>
<dbReference type="Gene3D" id="3.70.10.10">
    <property type="match status" value="1"/>
</dbReference>
<dbReference type="EC" id="3.1.11.2" evidence="2"/>
<name>A0A3G2S2N2_MALR7</name>
<accession>A0A3G2S2N2</accession>
<keyword evidence="3" id="KW-1185">Reference proteome</keyword>
<evidence type="ECO:0000256" key="1">
    <source>
        <dbReference type="SAM" id="MobiDB-lite"/>
    </source>
</evidence>
<dbReference type="Pfam" id="PF04139">
    <property type="entry name" value="Rad9"/>
    <property type="match status" value="1"/>
</dbReference>
<dbReference type="PANTHER" id="PTHR15237:SF0">
    <property type="entry name" value="CELL CYCLE CHECKPOINT CONTROL PROTEIN"/>
    <property type="match status" value="1"/>
</dbReference>
<dbReference type="GO" id="GO:0031573">
    <property type="term" value="P:mitotic intra-S DNA damage checkpoint signaling"/>
    <property type="evidence" value="ECO:0007669"/>
    <property type="project" value="TreeGrafter"/>
</dbReference>
<sequence>MELVVSGDRIRALTHILSCLYRLHDHCWMTVYREDPQQDDDSDAPTAPQVHWSAVNPAGSAYGLFVLSDAFFDVLRPPQDSMFECYVHVKTLLDILRSQTKMHTCTVTTAEDRLVIVLDGNHGVQKRHKLTYEDRPCVFPAVDMTSPYTLSVQPSMARDWTEKLLNTGKAGECSFHCTPTTCVIRSCVYGPLEGHLRHSIQTEVRISVEQLKEYIVQRDTSIYFSLWEFRAAISAAEVLGSYVRLEFAHGGDPLFLRLDTGGTFRGEFILATAGEPTSAPPPPPKKRTAPPLKQPVRRPQPTAEVAIKESQDDDVLPVRPKPEPSPTTTPIPHDFEENWTVYEAPDEEVPPTQTTEPTRMFEPLFP</sequence>
<dbReference type="GO" id="GO:0071479">
    <property type="term" value="P:cellular response to ionizing radiation"/>
    <property type="evidence" value="ECO:0007669"/>
    <property type="project" value="TreeGrafter"/>
</dbReference>
<dbReference type="EMBL" id="CP033149">
    <property type="protein sequence ID" value="AYO42026.1"/>
    <property type="molecule type" value="Genomic_DNA"/>
</dbReference>
<evidence type="ECO:0000313" key="3">
    <source>
        <dbReference type="Proteomes" id="UP000269793"/>
    </source>
</evidence>
<dbReference type="GO" id="GO:0000076">
    <property type="term" value="P:DNA replication checkpoint signaling"/>
    <property type="evidence" value="ECO:0007669"/>
    <property type="project" value="TreeGrafter"/>
</dbReference>
<dbReference type="GO" id="GO:0006281">
    <property type="term" value="P:DNA repair"/>
    <property type="evidence" value="ECO:0007669"/>
    <property type="project" value="TreeGrafter"/>
</dbReference>
<dbReference type="OrthoDB" id="60092at2759"/>